<dbReference type="STRING" id="454130.A0A0U5GPA3"/>
<evidence type="ECO:0000256" key="4">
    <source>
        <dbReference type="ARBA" id="ARBA00022617"/>
    </source>
</evidence>
<dbReference type="GO" id="GO:0016705">
    <property type="term" value="F:oxidoreductase activity, acting on paired donors, with incorporation or reduction of molecular oxygen"/>
    <property type="evidence" value="ECO:0007669"/>
    <property type="project" value="InterPro"/>
</dbReference>
<keyword evidence="10 13" id="KW-0503">Monooxygenase</keyword>
<dbReference type="GO" id="GO:0016020">
    <property type="term" value="C:membrane"/>
    <property type="evidence" value="ECO:0007669"/>
    <property type="project" value="UniProtKB-SubCell"/>
</dbReference>
<dbReference type="Gene3D" id="1.10.630.10">
    <property type="entry name" value="Cytochrome P450"/>
    <property type="match status" value="1"/>
</dbReference>
<dbReference type="GO" id="GO:0005506">
    <property type="term" value="F:iron ion binding"/>
    <property type="evidence" value="ECO:0007669"/>
    <property type="project" value="InterPro"/>
</dbReference>
<dbReference type="GO" id="GO:0004497">
    <property type="term" value="F:monooxygenase activity"/>
    <property type="evidence" value="ECO:0007669"/>
    <property type="project" value="UniProtKB-KW"/>
</dbReference>
<evidence type="ECO:0000256" key="13">
    <source>
        <dbReference type="RuleBase" id="RU000461"/>
    </source>
</evidence>
<keyword evidence="16" id="KW-1185">Reference proteome</keyword>
<evidence type="ECO:0000256" key="12">
    <source>
        <dbReference type="PIRSR" id="PIRSR602403-1"/>
    </source>
</evidence>
<evidence type="ECO:0000313" key="15">
    <source>
        <dbReference type="EMBL" id="CEN60507.1"/>
    </source>
</evidence>
<dbReference type="Proteomes" id="UP000054771">
    <property type="component" value="Unassembled WGS sequence"/>
</dbReference>
<evidence type="ECO:0000256" key="2">
    <source>
        <dbReference type="ARBA" id="ARBA00004370"/>
    </source>
</evidence>
<evidence type="ECO:0000256" key="14">
    <source>
        <dbReference type="SAM" id="Phobius"/>
    </source>
</evidence>
<dbReference type="InterPro" id="IPR036396">
    <property type="entry name" value="Cyt_P450_sf"/>
</dbReference>
<comment type="similarity">
    <text evidence="3 13">Belongs to the cytochrome P450 family.</text>
</comment>
<proteinExistence type="inferred from homology"/>
<evidence type="ECO:0000256" key="1">
    <source>
        <dbReference type="ARBA" id="ARBA00001971"/>
    </source>
</evidence>
<evidence type="ECO:0000256" key="7">
    <source>
        <dbReference type="ARBA" id="ARBA00022989"/>
    </source>
</evidence>
<evidence type="ECO:0000256" key="11">
    <source>
        <dbReference type="ARBA" id="ARBA00023136"/>
    </source>
</evidence>
<dbReference type="CDD" id="cd11041">
    <property type="entry name" value="CYP503A1-like"/>
    <property type="match status" value="1"/>
</dbReference>
<evidence type="ECO:0000256" key="5">
    <source>
        <dbReference type="ARBA" id="ARBA00022692"/>
    </source>
</evidence>
<dbReference type="PRINTS" id="PR00465">
    <property type="entry name" value="EP450IV"/>
</dbReference>
<evidence type="ECO:0000256" key="8">
    <source>
        <dbReference type="ARBA" id="ARBA00023002"/>
    </source>
</evidence>
<keyword evidence="9 12" id="KW-0408">Iron</keyword>
<dbReference type="GO" id="GO:0019748">
    <property type="term" value="P:secondary metabolic process"/>
    <property type="evidence" value="ECO:0007669"/>
    <property type="project" value="UniProtKB-ARBA"/>
</dbReference>
<keyword evidence="7 14" id="KW-1133">Transmembrane helix</keyword>
<evidence type="ECO:0008006" key="17">
    <source>
        <dbReference type="Google" id="ProtNLM"/>
    </source>
</evidence>
<accession>A0A0U5GPA3</accession>
<dbReference type="GO" id="GO:0020037">
    <property type="term" value="F:heme binding"/>
    <property type="evidence" value="ECO:0007669"/>
    <property type="project" value="InterPro"/>
</dbReference>
<sequence>MSAVSSDASLIPAVALILAALLSTIIPGWWSKRALSKIPLLGEELPAKARRDALLKDSRSIYLKSYLKYKHSLGFRVSTTEDSGEKLVVSPKYLPELIKLPPSVLSFEEAHKESFEQKYTNSPPPRFFDLTPHIIKADLGPALTRLNPSMTAKADAAVLAEIGECAAGWTPIKIYPRMLRIIAIVSGSVFIGPQLCHDERYLDAAVNYTAELGQAVMEIKSANFWLKKFLAGRLGSVAALRRREEDFLKFITPIVQQRIDAKAAKGAEDLPEDMLTWLVNKAARDGINGTREIALIQLGLFFVASHTTGITLTNILYDLAAHPECIAPLRAEIQAVQAECENGILTHTALQRLKRLDSFMKESLRMHPLTFATFERRVLRGFTLSDGTYIPQGTILEVPNHAISRDPEVFEDPETFNPWRFVAENHDGGAAAEKDGRQQFVSVSQTLGSFGYGRHACPGRFFAAVELKMILARAIVTYDMRLKDRGARPKNLEFGLTSAPDPEGEVLFKRVAGV</sequence>
<comment type="subcellular location">
    <subcellularLocation>
        <location evidence="2">Membrane</location>
    </subcellularLocation>
</comment>
<organism evidence="15 16">
    <name type="scientific">Aspergillus calidoustus</name>
    <dbReference type="NCBI Taxonomy" id="454130"/>
    <lineage>
        <taxon>Eukaryota</taxon>
        <taxon>Fungi</taxon>
        <taxon>Dikarya</taxon>
        <taxon>Ascomycota</taxon>
        <taxon>Pezizomycotina</taxon>
        <taxon>Eurotiomycetes</taxon>
        <taxon>Eurotiomycetidae</taxon>
        <taxon>Eurotiales</taxon>
        <taxon>Aspergillaceae</taxon>
        <taxon>Aspergillus</taxon>
        <taxon>Aspergillus subgen. Nidulantes</taxon>
    </lineage>
</organism>
<evidence type="ECO:0000256" key="10">
    <source>
        <dbReference type="ARBA" id="ARBA00023033"/>
    </source>
</evidence>
<dbReference type="PANTHER" id="PTHR46206">
    <property type="entry name" value="CYTOCHROME P450"/>
    <property type="match status" value="1"/>
</dbReference>
<dbReference type="PANTHER" id="PTHR46206:SF7">
    <property type="entry name" value="P450, PUTATIVE (EUROFUNG)-RELATED"/>
    <property type="match status" value="1"/>
</dbReference>
<keyword evidence="8 13" id="KW-0560">Oxidoreductase</keyword>
<evidence type="ECO:0000256" key="3">
    <source>
        <dbReference type="ARBA" id="ARBA00010617"/>
    </source>
</evidence>
<dbReference type="InterPro" id="IPR017972">
    <property type="entry name" value="Cyt_P450_CS"/>
</dbReference>
<dbReference type="OrthoDB" id="1844152at2759"/>
<dbReference type="EMBL" id="CDMC01000002">
    <property type="protein sequence ID" value="CEN60507.1"/>
    <property type="molecule type" value="Genomic_DNA"/>
</dbReference>
<dbReference type="SUPFAM" id="SSF48264">
    <property type="entry name" value="Cytochrome P450"/>
    <property type="match status" value="1"/>
</dbReference>
<keyword evidence="5 14" id="KW-0812">Transmembrane</keyword>
<evidence type="ECO:0000256" key="9">
    <source>
        <dbReference type="ARBA" id="ARBA00023004"/>
    </source>
</evidence>
<protein>
    <recommendedName>
        <fullName evidence="17">Cytochrome P450</fullName>
    </recommendedName>
</protein>
<dbReference type="OMA" id="MHIAFPL"/>
<keyword evidence="11 14" id="KW-0472">Membrane</keyword>
<feature type="binding site" description="axial binding residue" evidence="12">
    <location>
        <position position="457"/>
    </location>
    <ligand>
        <name>heme</name>
        <dbReference type="ChEBI" id="CHEBI:30413"/>
    </ligand>
    <ligandPart>
        <name>Fe</name>
        <dbReference type="ChEBI" id="CHEBI:18248"/>
    </ligandPart>
</feature>
<feature type="transmembrane region" description="Helical" evidence="14">
    <location>
        <begin position="9"/>
        <end position="30"/>
    </location>
</feature>
<dbReference type="AlphaFoldDB" id="A0A0U5GPA3"/>
<dbReference type="Pfam" id="PF00067">
    <property type="entry name" value="p450"/>
    <property type="match status" value="1"/>
</dbReference>
<evidence type="ECO:0000256" key="6">
    <source>
        <dbReference type="ARBA" id="ARBA00022723"/>
    </source>
</evidence>
<gene>
    <name evidence="15" type="ORF">ASPCAL02943</name>
</gene>
<dbReference type="InterPro" id="IPR002403">
    <property type="entry name" value="Cyt_P450_E_grp-IV"/>
</dbReference>
<reference evidence="16" key="1">
    <citation type="journal article" date="2016" name="Genome Announc.">
        <title>Draft genome sequences of fungus Aspergillus calidoustus.</title>
        <authorList>
            <person name="Horn F."/>
            <person name="Linde J."/>
            <person name="Mattern D.J."/>
            <person name="Walther G."/>
            <person name="Guthke R."/>
            <person name="Scherlach K."/>
            <person name="Martin K."/>
            <person name="Brakhage A.A."/>
            <person name="Petzke L."/>
            <person name="Valiante V."/>
        </authorList>
    </citation>
    <scope>NUCLEOTIDE SEQUENCE [LARGE SCALE GENOMIC DNA]</scope>
    <source>
        <strain evidence="16">SF006504</strain>
    </source>
</reference>
<comment type="cofactor">
    <cofactor evidence="1 12">
        <name>heme</name>
        <dbReference type="ChEBI" id="CHEBI:30413"/>
    </cofactor>
</comment>
<evidence type="ECO:0000313" key="16">
    <source>
        <dbReference type="Proteomes" id="UP000054771"/>
    </source>
</evidence>
<dbReference type="PROSITE" id="PS00086">
    <property type="entry name" value="CYTOCHROME_P450"/>
    <property type="match status" value="1"/>
</dbReference>
<keyword evidence="6 12" id="KW-0479">Metal-binding</keyword>
<keyword evidence="4 12" id="KW-0349">Heme</keyword>
<name>A0A0U5GPA3_ASPCI</name>
<dbReference type="InterPro" id="IPR001128">
    <property type="entry name" value="Cyt_P450"/>
</dbReference>